<organism evidence="2 3">
    <name type="scientific">Cymbomonas tetramitiformis</name>
    <dbReference type="NCBI Taxonomy" id="36881"/>
    <lineage>
        <taxon>Eukaryota</taxon>
        <taxon>Viridiplantae</taxon>
        <taxon>Chlorophyta</taxon>
        <taxon>Pyramimonadophyceae</taxon>
        <taxon>Pyramimonadales</taxon>
        <taxon>Pyramimonadaceae</taxon>
        <taxon>Cymbomonas</taxon>
    </lineage>
</organism>
<dbReference type="Proteomes" id="UP001190700">
    <property type="component" value="Unassembled WGS sequence"/>
</dbReference>
<name>A0AAE0GIH3_9CHLO</name>
<evidence type="ECO:0000313" key="2">
    <source>
        <dbReference type="EMBL" id="KAK3278815.1"/>
    </source>
</evidence>
<gene>
    <name evidence="2" type="ORF">CYMTET_13270</name>
</gene>
<reference evidence="2 3" key="1">
    <citation type="journal article" date="2015" name="Genome Biol. Evol.">
        <title>Comparative Genomics of a Bacterivorous Green Alga Reveals Evolutionary Causalities and Consequences of Phago-Mixotrophic Mode of Nutrition.</title>
        <authorList>
            <person name="Burns J.A."/>
            <person name="Paasch A."/>
            <person name="Narechania A."/>
            <person name="Kim E."/>
        </authorList>
    </citation>
    <scope>NUCLEOTIDE SEQUENCE [LARGE SCALE GENOMIC DNA]</scope>
    <source>
        <strain evidence="2 3">PLY_AMNH</strain>
    </source>
</reference>
<keyword evidence="1" id="KW-0175">Coiled coil</keyword>
<feature type="coiled-coil region" evidence="1">
    <location>
        <begin position="387"/>
        <end position="414"/>
    </location>
</feature>
<comment type="caution">
    <text evidence="2">The sequence shown here is derived from an EMBL/GenBank/DDBJ whole genome shotgun (WGS) entry which is preliminary data.</text>
</comment>
<accession>A0AAE0GIH3</accession>
<protein>
    <submittedName>
        <fullName evidence="2">Uncharacterized protein</fullName>
    </submittedName>
</protein>
<dbReference type="InterPro" id="IPR036869">
    <property type="entry name" value="J_dom_sf"/>
</dbReference>
<dbReference type="Gene3D" id="1.10.287.110">
    <property type="entry name" value="DnaJ domain"/>
    <property type="match status" value="1"/>
</dbReference>
<proteinExistence type="predicted"/>
<evidence type="ECO:0000256" key="1">
    <source>
        <dbReference type="SAM" id="Coils"/>
    </source>
</evidence>
<keyword evidence="3" id="KW-1185">Reference proteome</keyword>
<dbReference type="AlphaFoldDB" id="A0AAE0GIH3"/>
<evidence type="ECO:0000313" key="3">
    <source>
        <dbReference type="Proteomes" id="UP001190700"/>
    </source>
</evidence>
<dbReference type="EMBL" id="LGRX02005269">
    <property type="protein sequence ID" value="KAK3278815.1"/>
    <property type="molecule type" value="Genomic_DNA"/>
</dbReference>
<sequence length="501" mass="57923">MLKLVCCFYIYIRWKHSETDSNGAHWERSPHIRGNALKSFSRLCSPNKTVWIHLVDAMVDRAQSNLQSQSLQFREQGNTEYKGARRFTASALRVPRLWKALDLYTKALSTAQDKLELALAYKNIAAVEISLFYEQEDEERKQDMVLKSCRASSRAIVHGSGVCYEDWKRDMEKRLSERLQLATSYSSPSFLRRVFNEVSQKQLLSPAQLELANSCFQQAVVHQSKSTDMFQGFEEFEKENHVKAISLLNECMFFVHEANSGNADRQTAEKKEELSSLCFLHLCISEARIQCGIADRQLHQALLGEEDMNIDGVWTAVDTYRHAITLIKDQDLELEAIVLTKLGQLYEDVLKMPEIGLRCYRTALDLVFSMHPRVFDSCSWYKHLRQRLHSFQEKVELEEECKKAQEKAPWLKELEKELESLKKSSETSWQQLLKTCYASFPPKNPKHRLTTEPLTADNGKGALRTAIVHYHPDKQSTHGRKWQVLCEEITILLNSKYAAFK</sequence>